<dbReference type="KEGG" id="loa:LOAG_02844"/>
<keyword evidence="4" id="KW-1185">Reference proteome</keyword>
<evidence type="ECO:0000256" key="2">
    <source>
        <dbReference type="SAM" id="SignalP"/>
    </source>
</evidence>
<name>A0A1I7VRU1_LOALO</name>
<sequence>MTEQISTMVVAIFLLFAIASAQSENHRQDGTSLSSSIDDLLSMFKVRSERVYRQATAHQKSNVFKFTNHKVNTAHYVNVSKTGIEKSANDAVVRVYGEANPRKTDEYLLDVETNTQIMNLEDHATSLSSSGKNIHQLSISGYGPPGEEPETAEMDQKVEVMQVSLSPDVVNPYGGGVPETEAEQRAIIAETSSTSIREDSGLSSITTSKGATSSMESEERFKETGEGVTESNVSNGELIEDTKVACAEDCKTSTGTDKGKMVTELREVSIGSQESSAVSLTDDENESYGASTEQFESKSIGTEVAGMSTFEDEKTESVLEGHGAVSEAVRAKTALKTEAQKIPSKATEVAQSESRAESSTIDSITHAQTKPVNLQTVAGDFGYGVGSETVKEVSGAEENPSSISGNLPGTHVVEPVVISGVGETTYDAANSKVSGEETKNTECENAKLDSSTEGIYSSQEKITETKVSEDTYQNQESVTGTDIAAYQNFSQITLLETEKSTDQSVLTTQSLLTEEATSELFTSPVTNSTITDTSYSATEGVVVSKAETSPVIESTEGISGYETYNKPEGLPKLGLPGLNEESASQLSKSIEEATTLSRTNTETEITDGKRSTALEDTVTEPDLQDSTEHSAGVSETTGFFKEASLTSVEQLPGYGAVIPEYIAGSTYGEEEATDLQKTSEEIEPSSIAPYDTETGHAEEKIVHDDTSTTSSEVFISSVSAEYGATGLFKASESMEGTTASEGTMAVEETSEISKYDEGLVGYGEAGTSEQVSSEEALTGSGIIATKTPEEVIQPSELLTRISVVSEQPIKYGGETLASESTIKGTETSDVTTPFIEQAVPSETIVSGESVRTAEQPLGYGELSVTTDTDGSYESNKEAPLEQPTTHGEQAMRYGSSTIRISAEDFGYGGGEEGITERSNKLHSVPTINAEETTESPSSSQQYAEFSESEGAKKSTGGEADYVKGASVTESTKQLTSGEIAATSESSGSAPGYVATGVLFNPSDYYPAGEEPTNELSRSDKELTGQQEFVANTSISIPESSEKARVGEETTSFTSLTESPASDYAVSEGEKFTEAPIAETVSAEIESNKISTDTDDFGYGGGVQKVTEAELIGQTQDSKTSVAMAESTLTTQGMQFTDGTKTESIQQPSATETSPVGCLTGNETNSTIGSAETSLQYSASVGNTSTHSGVIHETVKTAEASETGSSIIPGQTFSRYASESTLMHIITSAAETPVPHSISEEAPKVIAMTKVTKTGLSKLTGDTSAVTEEAKEVTGMETTDKSNLETTKEFKVEGTKSMETSDKVENEMGSISSKTTWIGPESMTTTAGNTVSEFYAENSAEIPAKIPIGPEDFGYGSENELSSSISSNAESVMTFGPKLSSNVIETSFAPELAVSSEYTSSETFIASESKSSEELLSATVPSVTSNVVTESFTATQKMLEMEKESIAREEERNIPSRIPTDAKQFGYGSDTEEQSITGSSRPSSISKGDF</sequence>
<feature type="region of interest" description="Disordered" evidence="1">
    <location>
        <begin position="845"/>
        <end position="889"/>
    </location>
</feature>
<keyword evidence="2" id="KW-0732">Signal</keyword>
<dbReference type="WBParaSite" id="EN70_5583">
    <property type="protein sequence ID" value="EN70_5583"/>
    <property type="gene ID" value="EN70_5583"/>
</dbReference>
<dbReference type="CTD" id="9940235"/>
<evidence type="ECO:0000313" key="3">
    <source>
        <dbReference type="EMBL" id="EFO25637.1"/>
    </source>
</evidence>
<dbReference type="OMA" id="KIPIGPE"/>
<feature type="compositionally biased region" description="Basic and acidic residues" evidence="1">
    <location>
        <begin position="1443"/>
        <end position="1453"/>
    </location>
</feature>
<feature type="compositionally biased region" description="Polar residues" evidence="1">
    <location>
        <begin position="1308"/>
        <end position="1321"/>
    </location>
</feature>
<feature type="region of interest" description="Disordered" evidence="1">
    <location>
        <begin position="1038"/>
        <end position="1067"/>
    </location>
</feature>
<dbReference type="RefSeq" id="XP_003138429.1">
    <property type="nucleotide sequence ID" value="XM_003138381.1"/>
</dbReference>
<organism evidence="4 5">
    <name type="scientific">Loa loa</name>
    <name type="common">Eye worm</name>
    <name type="synonym">Filaria loa</name>
    <dbReference type="NCBI Taxonomy" id="7209"/>
    <lineage>
        <taxon>Eukaryota</taxon>
        <taxon>Metazoa</taxon>
        <taxon>Ecdysozoa</taxon>
        <taxon>Nematoda</taxon>
        <taxon>Chromadorea</taxon>
        <taxon>Rhabditida</taxon>
        <taxon>Spirurina</taxon>
        <taxon>Spiruromorpha</taxon>
        <taxon>Filarioidea</taxon>
        <taxon>Onchocercidae</taxon>
        <taxon>Loa</taxon>
    </lineage>
</organism>
<feature type="compositionally biased region" description="Low complexity" evidence="1">
    <location>
        <begin position="1048"/>
        <end position="1058"/>
    </location>
</feature>
<feature type="chain" id="PRO_5010173274" evidence="2">
    <location>
        <begin position="24"/>
        <end position="1489"/>
    </location>
</feature>
<feature type="region of interest" description="Disordered" evidence="1">
    <location>
        <begin position="903"/>
        <end position="922"/>
    </location>
</feature>
<dbReference type="GeneID" id="9940235"/>
<dbReference type="EMBL" id="JH712107">
    <property type="protein sequence ID" value="EFO25637.1"/>
    <property type="molecule type" value="Genomic_DNA"/>
</dbReference>
<feature type="region of interest" description="Disordered" evidence="1">
    <location>
        <begin position="669"/>
        <end position="694"/>
    </location>
</feature>
<feature type="region of interest" description="Disordered" evidence="1">
    <location>
        <begin position="271"/>
        <end position="296"/>
    </location>
</feature>
<dbReference type="Proteomes" id="UP000095285">
    <property type="component" value="Unassembled WGS sequence"/>
</dbReference>
<feature type="region of interest" description="Disordered" evidence="1">
    <location>
        <begin position="928"/>
        <end position="991"/>
    </location>
</feature>
<feature type="compositionally biased region" description="Low complexity" evidence="1">
    <location>
        <begin position="1474"/>
        <end position="1489"/>
    </location>
</feature>
<feature type="region of interest" description="Disordered" evidence="1">
    <location>
        <begin position="590"/>
        <end position="635"/>
    </location>
</feature>
<evidence type="ECO:0000313" key="4">
    <source>
        <dbReference type="Proteomes" id="UP000095285"/>
    </source>
</evidence>
<feature type="compositionally biased region" description="Polar residues" evidence="1">
    <location>
        <begin position="590"/>
        <end position="603"/>
    </location>
</feature>
<evidence type="ECO:0000256" key="1">
    <source>
        <dbReference type="SAM" id="MobiDB-lite"/>
    </source>
</evidence>
<feature type="region of interest" description="Disordered" evidence="1">
    <location>
        <begin position="191"/>
        <end position="230"/>
    </location>
</feature>
<feature type="compositionally biased region" description="Polar residues" evidence="1">
    <location>
        <begin position="191"/>
        <end position="215"/>
    </location>
</feature>
<reference evidence="3 4" key="1">
    <citation type="submission" date="2012-04" db="EMBL/GenBank/DDBJ databases">
        <title>The Genome Sequence of Loa loa.</title>
        <authorList>
            <consortium name="The Broad Institute Genome Sequencing Platform"/>
            <consortium name="Broad Institute Genome Sequencing Center for Infectious Disease"/>
            <person name="Nutman T.B."/>
            <person name="Fink D.L."/>
            <person name="Russ C."/>
            <person name="Young S."/>
            <person name="Zeng Q."/>
            <person name="Gargeya S."/>
            <person name="Alvarado L."/>
            <person name="Berlin A."/>
            <person name="Chapman S.B."/>
            <person name="Chen Z."/>
            <person name="Freedman E."/>
            <person name="Gellesch M."/>
            <person name="Goldberg J."/>
            <person name="Griggs A."/>
            <person name="Gujja S."/>
            <person name="Heilman E.R."/>
            <person name="Heiman D."/>
            <person name="Howarth C."/>
            <person name="Mehta T."/>
            <person name="Neiman D."/>
            <person name="Pearson M."/>
            <person name="Roberts A."/>
            <person name="Saif S."/>
            <person name="Shea T."/>
            <person name="Shenoy N."/>
            <person name="Sisk P."/>
            <person name="Stolte C."/>
            <person name="Sykes S."/>
            <person name="White J."/>
            <person name="Yandava C."/>
            <person name="Haas B."/>
            <person name="Henn M.R."/>
            <person name="Nusbaum C."/>
            <person name="Birren B."/>
        </authorList>
    </citation>
    <scope>NUCLEOTIDE SEQUENCE [LARGE SCALE GENOMIC DNA]</scope>
</reference>
<feature type="region of interest" description="Disordered" evidence="1">
    <location>
        <begin position="1302"/>
        <end position="1321"/>
    </location>
</feature>
<accession>A0A1I7VRU1</accession>
<feature type="signal peptide" evidence="2">
    <location>
        <begin position="1"/>
        <end position="23"/>
    </location>
</feature>
<feature type="region of interest" description="Disordered" evidence="1">
    <location>
        <begin position="1443"/>
        <end position="1489"/>
    </location>
</feature>
<protein>
    <submittedName>
        <fullName evidence="5">Mucin-22-like</fullName>
    </submittedName>
</protein>
<feature type="compositionally biased region" description="Polar residues" evidence="1">
    <location>
        <begin position="863"/>
        <end position="873"/>
    </location>
</feature>
<dbReference type="OrthoDB" id="5865159at2759"/>
<feature type="compositionally biased region" description="Polar residues" evidence="1">
    <location>
        <begin position="967"/>
        <end position="988"/>
    </location>
</feature>
<feature type="compositionally biased region" description="Polar residues" evidence="1">
    <location>
        <begin position="349"/>
        <end position="362"/>
    </location>
</feature>
<accession>A0A1S0U5Q1</accession>
<gene>
    <name evidence="3 5" type="ORF">LOAG_02844</name>
</gene>
<feature type="region of interest" description="Disordered" evidence="1">
    <location>
        <begin position="343"/>
        <end position="362"/>
    </location>
</feature>
<dbReference type="STRING" id="7209.A0A1I7VRU1"/>
<evidence type="ECO:0000313" key="5">
    <source>
        <dbReference type="WBParaSite" id="EN70_5583"/>
    </source>
</evidence>
<proteinExistence type="predicted"/>
<reference evidence="5" key="2">
    <citation type="submission" date="2016-11" db="UniProtKB">
        <authorList>
            <consortium name="WormBaseParasite"/>
        </authorList>
    </citation>
    <scope>IDENTIFICATION</scope>
</reference>